<keyword evidence="5" id="KW-1185">Reference proteome</keyword>
<feature type="region of interest" description="Disordered" evidence="3">
    <location>
        <begin position="369"/>
        <end position="450"/>
    </location>
</feature>
<feature type="repeat" description="ARM" evidence="2">
    <location>
        <begin position="261"/>
        <end position="303"/>
    </location>
</feature>
<protein>
    <submittedName>
        <fullName evidence="4">Catenin beta-1</fullName>
    </submittedName>
</protein>
<evidence type="ECO:0000256" key="2">
    <source>
        <dbReference type="PROSITE-ProRule" id="PRU00259"/>
    </source>
</evidence>
<comment type="caution">
    <text evidence="4">The sequence shown here is derived from an EMBL/GenBank/DDBJ whole genome shotgun (WGS) entry which is preliminary data.</text>
</comment>
<dbReference type="AlphaFoldDB" id="A0AA47NST9"/>
<dbReference type="PROSITE" id="PS50176">
    <property type="entry name" value="ARM_REPEAT"/>
    <property type="match status" value="3"/>
</dbReference>
<comment type="similarity">
    <text evidence="1">Belongs to the beta-catenin family.</text>
</comment>
<feature type="repeat" description="ARM" evidence="2">
    <location>
        <begin position="156"/>
        <end position="199"/>
    </location>
</feature>
<dbReference type="FunFam" id="1.25.10.10:FF:001303">
    <property type="entry name" value="Ctnnb1"/>
    <property type="match status" value="1"/>
</dbReference>
<dbReference type="GO" id="GO:0045296">
    <property type="term" value="F:cadherin binding"/>
    <property type="evidence" value="ECO:0007669"/>
    <property type="project" value="InterPro"/>
</dbReference>
<evidence type="ECO:0000313" key="5">
    <source>
        <dbReference type="Proteomes" id="UP001174136"/>
    </source>
</evidence>
<dbReference type="SUPFAM" id="SSF48371">
    <property type="entry name" value="ARM repeat"/>
    <property type="match status" value="1"/>
</dbReference>
<gene>
    <name evidence="4" type="primary">CTNNB1_1</name>
    <name evidence="4" type="ORF">N1851_028007</name>
</gene>
<dbReference type="GO" id="GO:0007155">
    <property type="term" value="P:cell adhesion"/>
    <property type="evidence" value="ECO:0007669"/>
    <property type="project" value="InterPro"/>
</dbReference>
<dbReference type="Proteomes" id="UP001174136">
    <property type="component" value="Unassembled WGS sequence"/>
</dbReference>
<dbReference type="InterPro" id="IPR013284">
    <property type="entry name" value="Beta-catenin"/>
</dbReference>
<dbReference type="InterPro" id="IPR011989">
    <property type="entry name" value="ARM-like"/>
</dbReference>
<dbReference type="PANTHER" id="PTHR45976">
    <property type="entry name" value="ARMADILLO SEGMENT POLARITY PROTEIN"/>
    <property type="match status" value="1"/>
</dbReference>
<dbReference type="GO" id="GO:0016020">
    <property type="term" value="C:membrane"/>
    <property type="evidence" value="ECO:0007669"/>
    <property type="project" value="UniProtKB-ARBA"/>
</dbReference>
<dbReference type="GO" id="GO:0005911">
    <property type="term" value="C:cell-cell junction"/>
    <property type="evidence" value="ECO:0007669"/>
    <property type="project" value="UniProtKB-ARBA"/>
</dbReference>
<feature type="repeat" description="ARM" evidence="2">
    <location>
        <begin position="72"/>
        <end position="114"/>
    </location>
</feature>
<dbReference type="SMART" id="SM00185">
    <property type="entry name" value="ARM"/>
    <property type="match status" value="6"/>
</dbReference>
<evidence type="ECO:0000313" key="4">
    <source>
        <dbReference type="EMBL" id="KAK0136100.1"/>
    </source>
</evidence>
<dbReference type="Pfam" id="PF00514">
    <property type="entry name" value="Arm"/>
    <property type="match status" value="2"/>
</dbReference>
<dbReference type="Gene3D" id="1.25.10.10">
    <property type="entry name" value="Leucine-rich Repeat Variant"/>
    <property type="match status" value="1"/>
</dbReference>
<evidence type="ECO:0000256" key="1">
    <source>
        <dbReference type="ARBA" id="ARBA00005462"/>
    </source>
</evidence>
<dbReference type="EMBL" id="JAOPHQ010005235">
    <property type="protein sequence ID" value="KAK0136100.1"/>
    <property type="molecule type" value="Genomic_DNA"/>
</dbReference>
<proteinExistence type="inferred from homology"/>
<reference evidence="4" key="1">
    <citation type="journal article" date="2023" name="Front. Mar. Sci.">
        <title>A new Merluccius polli reference genome to investigate the effects of global change in West African waters.</title>
        <authorList>
            <person name="Mateo J.L."/>
            <person name="Blanco-Fernandez C."/>
            <person name="Garcia-Vazquez E."/>
            <person name="Machado-Schiaffino G."/>
        </authorList>
    </citation>
    <scope>NUCLEOTIDE SEQUENCE</scope>
    <source>
        <strain evidence="4">C29</strain>
        <tissue evidence="4">Fin</tissue>
    </source>
</reference>
<evidence type="ECO:0000256" key="3">
    <source>
        <dbReference type="SAM" id="MobiDB-lite"/>
    </source>
</evidence>
<dbReference type="InterPro" id="IPR016024">
    <property type="entry name" value="ARM-type_fold"/>
</dbReference>
<accession>A0AA47NST9</accession>
<sequence>MPFHFKVDGLCKVCMFVCVSSGGMQALGLHLTDPSQRLVQNCLWTLRNLSDAAYQTVCSLCVSSVPQEGMEGLLGTLVQLLGSDDINVVTCAAGILSNLTCNNYKNKMMVCQVGGIEALVRTTGKTSQSRPSVPCATSPSRHQDAEMAQNAVRLHYGLPVVVKLLHPPSHWPLIKATVGLIRNLALCPANHAPLREQGAIPRLVQLLVRAHQDTQRRTSMGGTQQQFVEGVRMEEIVEGCTGALHILARDVHNRIVIRGLNTIPLFVQLLYSPIENIQRVAAGVLCELAQDKEAAEAIEAEGATAPLTELLHSRNEGVATYAAAVLFRMSEDKPQDYKKRLSVELTSSLFRTEPMAWNETGDLGLDIGAQGEPLGYRQEDPSYRSFHTGGYGGDSMGLEPMMEHELAGGHHPGQDYAPVEGLPDLGHAQDLMDGLPPGDSNQLAWFDTDL</sequence>
<name>A0AA47NST9_MERPO</name>
<organism evidence="4 5">
    <name type="scientific">Merluccius polli</name>
    <name type="common">Benguela hake</name>
    <name type="synonym">Merluccius cadenati</name>
    <dbReference type="NCBI Taxonomy" id="89951"/>
    <lineage>
        <taxon>Eukaryota</taxon>
        <taxon>Metazoa</taxon>
        <taxon>Chordata</taxon>
        <taxon>Craniata</taxon>
        <taxon>Vertebrata</taxon>
        <taxon>Euteleostomi</taxon>
        <taxon>Actinopterygii</taxon>
        <taxon>Neopterygii</taxon>
        <taxon>Teleostei</taxon>
        <taxon>Neoteleostei</taxon>
        <taxon>Acanthomorphata</taxon>
        <taxon>Zeiogadaria</taxon>
        <taxon>Gadariae</taxon>
        <taxon>Gadiformes</taxon>
        <taxon>Gadoidei</taxon>
        <taxon>Merlucciidae</taxon>
        <taxon>Merluccius</taxon>
    </lineage>
</organism>
<dbReference type="InterPro" id="IPR000225">
    <property type="entry name" value="Armadillo"/>
</dbReference>